<dbReference type="PANTHER" id="PTHR24198:SF187">
    <property type="entry name" value="ANKYRIN REPEAT AND SOCS BOX CONTAINING 15"/>
    <property type="match status" value="1"/>
</dbReference>
<dbReference type="FunFam" id="1.10.750.20:FF:000001">
    <property type="entry name" value="Ankyrin repeat and SOCS box containing 1"/>
    <property type="match status" value="1"/>
</dbReference>
<dbReference type="PANTHER" id="PTHR24198">
    <property type="entry name" value="ANKYRIN REPEAT AND PROTEIN KINASE DOMAIN-CONTAINING PROTEIN"/>
    <property type="match status" value="1"/>
</dbReference>
<reference evidence="10" key="3">
    <citation type="submission" date="2025-09" db="UniProtKB">
        <authorList>
            <consortium name="Ensembl"/>
        </authorList>
    </citation>
    <scope>IDENTIFICATION</scope>
</reference>
<evidence type="ECO:0000313" key="11">
    <source>
        <dbReference type="Proteomes" id="UP000694520"/>
    </source>
</evidence>
<evidence type="ECO:0000256" key="8">
    <source>
        <dbReference type="PROSITE-ProRule" id="PRU00023"/>
    </source>
</evidence>
<feature type="repeat" description="ANK" evidence="8">
    <location>
        <begin position="222"/>
        <end position="254"/>
    </location>
</feature>
<dbReference type="InterPro" id="IPR036036">
    <property type="entry name" value="SOCS_box-like_dom_sf"/>
</dbReference>
<evidence type="ECO:0000256" key="4">
    <source>
        <dbReference type="ARBA" id="ARBA00022737"/>
    </source>
</evidence>
<feature type="repeat" description="ANK" evidence="8">
    <location>
        <begin position="287"/>
        <end position="319"/>
    </location>
</feature>
<dbReference type="SMART" id="SM00969">
    <property type="entry name" value="SOCS_box"/>
    <property type="match status" value="1"/>
</dbReference>
<proteinExistence type="inferred from homology"/>
<evidence type="ECO:0000259" key="9">
    <source>
        <dbReference type="PROSITE" id="PS50225"/>
    </source>
</evidence>
<evidence type="ECO:0000256" key="1">
    <source>
        <dbReference type="ARBA" id="ARBA00003062"/>
    </source>
</evidence>
<feature type="domain" description="SOCS box" evidence="9">
    <location>
        <begin position="513"/>
        <end position="559"/>
    </location>
</feature>
<evidence type="ECO:0000256" key="3">
    <source>
        <dbReference type="ARBA" id="ARBA00005949"/>
    </source>
</evidence>
<evidence type="ECO:0000313" key="10">
    <source>
        <dbReference type="Ensembl" id="ENSBGRP00000039337.1"/>
    </source>
</evidence>
<dbReference type="GO" id="GO:0035556">
    <property type="term" value="P:intracellular signal transduction"/>
    <property type="evidence" value="ECO:0007669"/>
    <property type="project" value="InterPro"/>
</dbReference>
<keyword evidence="11" id="KW-1185">Reference proteome</keyword>
<dbReference type="Ensembl" id="ENSBGRT00000045642.1">
    <property type="protein sequence ID" value="ENSBGRP00000039337.1"/>
    <property type="gene ID" value="ENSBGRG00000024698.1"/>
</dbReference>
<dbReference type="SUPFAM" id="SSF158235">
    <property type="entry name" value="SOCS box-like"/>
    <property type="match status" value="1"/>
</dbReference>
<evidence type="ECO:0000256" key="7">
    <source>
        <dbReference type="ARBA" id="ARBA00067429"/>
    </source>
</evidence>
<dbReference type="Proteomes" id="UP000694520">
    <property type="component" value="Chromosome 4"/>
</dbReference>
<dbReference type="AlphaFoldDB" id="A0A8B9YL09"/>
<feature type="repeat" description="ANK" evidence="8">
    <location>
        <begin position="156"/>
        <end position="188"/>
    </location>
</feature>
<keyword evidence="5" id="KW-0833">Ubl conjugation pathway</keyword>
<dbReference type="Pfam" id="PF13637">
    <property type="entry name" value="Ank_4"/>
    <property type="match status" value="1"/>
</dbReference>
<protein>
    <recommendedName>
        <fullName evidence="7">Ankyrin repeat and SOCS box protein 15</fullName>
    </recommendedName>
</protein>
<dbReference type="SUPFAM" id="SSF48403">
    <property type="entry name" value="Ankyrin repeat"/>
    <property type="match status" value="1"/>
</dbReference>
<evidence type="ECO:0000256" key="2">
    <source>
        <dbReference type="ARBA" id="ARBA00004906"/>
    </source>
</evidence>
<feature type="repeat" description="ANK" evidence="8">
    <location>
        <begin position="189"/>
        <end position="221"/>
    </location>
</feature>
<dbReference type="GO" id="GO:0005737">
    <property type="term" value="C:cytoplasm"/>
    <property type="evidence" value="ECO:0007669"/>
    <property type="project" value="TreeGrafter"/>
</dbReference>
<dbReference type="InterPro" id="IPR001496">
    <property type="entry name" value="SOCS_box"/>
</dbReference>
<keyword evidence="6 8" id="KW-0040">ANK repeat</keyword>
<reference evidence="10" key="2">
    <citation type="submission" date="2025-08" db="UniProtKB">
        <authorList>
            <consortium name="Ensembl"/>
        </authorList>
    </citation>
    <scope>IDENTIFICATION</scope>
</reference>
<dbReference type="Gene3D" id="1.25.40.20">
    <property type="entry name" value="Ankyrin repeat-containing domain"/>
    <property type="match status" value="3"/>
</dbReference>
<dbReference type="InterPro" id="IPR036770">
    <property type="entry name" value="Ankyrin_rpt-contain_sf"/>
</dbReference>
<dbReference type="Pfam" id="PF07525">
    <property type="entry name" value="SOCS_box"/>
    <property type="match status" value="1"/>
</dbReference>
<dbReference type="PROSITE" id="PS50225">
    <property type="entry name" value="SOCS"/>
    <property type="match status" value="1"/>
</dbReference>
<dbReference type="Pfam" id="PF12796">
    <property type="entry name" value="Ank_2"/>
    <property type="match status" value="2"/>
</dbReference>
<dbReference type="GeneTree" id="ENSGT00940000157073"/>
<dbReference type="UniPathway" id="UPA00143"/>
<evidence type="ECO:0000256" key="6">
    <source>
        <dbReference type="ARBA" id="ARBA00023043"/>
    </source>
</evidence>
<organism evidence="10 11">
    <name type="scientific">Bos mutus grunniens</name>
    <name type="common">Wild yak</name>
    <name type="synonym">Bos grunniens</name>
    <dbReference type="NCBI Taxonomy" id="30521"/>
    <lineage>
        <taxon>Eukaryota</taxon>
        <taxon>Metazoa</taxon>
        <taxon>Chordata</taxon>
        <taxon>Craniata</taxon>
        <taxon>Vertebrata</taxon>
        <taxon>Euteleostomi</taxon>
        <taxon>Mammalia</taxon>
        <taxon>Eutheria</taxon>
        <taxon>Laurasiatheria</taxon>
        <taxon>Artiodactyla</taxon>
        <taxon>Ruminantia</taxon>
        <taxon>Pecora</taxon>
        <taxon>Bovidae</taxon>
        <taxon>Bovinae</taxon>
        <taxon>Bos</taxon>
    </lineage>
</organism>
<dbReference type="SMART" id="SM00248">
    <property type="entry name" value="ANK"/>
    <property type="match status" value="9"/>
</dbReference>
<sequence>MYFSFCLFHVDSICCSVAFADNKKFPASKLNPVMDANDDPDEDHLTSYDVQLSIQESIEAGKTVFYPERFVPLSDQNRKLVEAIQQGHILELQEYVKYKYALDEADEKGWFPLHEAVVQPIQQILEVVLDAIKRGSYDMVSALLKHNTSLDQPCVKRWSAMHEAAKQGHKDIIALLLNNGGNVHLKDGFGVTPLGVAAEYGHCDVLEHLIHKGGDVLALADDGASVLFEAAGGGNPDCISLLLEYGGSGNIPNRAGHLPIHRAAYEGHYLALKYLIPVTSKHAIQKSGLTPIHSAADGQNAQCLELLIENGFDVNSLLADHISESYDDERKTALYFAVCNNDILCTEILLAAGADPNLDPLNCLLVAVRANNHEIVRLLLAHGANVNCYFMHVNDTRFPSAIQYALNDEVMLRLLLNNGYQVEMCFECMHGDIFGNSFVWSEIEEEVLPGWTSCVIKDNPFCEFITVPWMKHLVGSVIRVLIDYMDYIPLCAKLKSALEVQREWPEIRQILENPCSLKHLCRLKIRRLMGLQRLCQPTLMEKLSLPPTIQRYILFKEYDLYGQELNLP</sequence>
<comment type="pathway">
    <text evidence="2">Protein modification; protein ubiquitination.</text>
</comment>
<name>A0A8B9YL09_BOSMU</name>
<gene>
    <name evidence="10" type="primary">ASB15</name>
</gene>
<feature type="repeat" description="ANK" evidence="8">
    <location>
        <begin position="359"/>
        <end position="387"/>
    </location>
</feature>
<accession>A0A8B9YL09</accession>
<dbReference type="PROSITE" id="PS50088">
    <property type="entry name" value="ANK_REPEAT"/>
    <property type="match status" value="5"/>
</dbReference>
<dbReference type="GO" id="GO:0016567">
    <property type="term" value="P:protein ubiquitination"/>
    <property type="evidence" value="ECO:0007669"/>
    <property type="project" value="UniProtKB-UniPathway"/>
</dbReference>
<dbReference type="FunFam" id="1.25.40.20:FF:000310">
    <property type="entry name" value="Ankyrin repeat and SOCS box containing 15"/>
    <property type="match status" value="1"/>
</dbReference>
<dbReference type="Gene3D" id="1.10.750.20">
    <property type="entry name" value="SOCS box"/>
    <property type="match status" value="1"/>
</dbReference>
<evidence type="ECO:0000256" key="5">
    <source>
        <dbReference type="ARBA" id="ARBA00022786"/>
    </source>
</evidence>
<reference evidence="10" key="1">
    <citation type="submission" date="2019-05" db="EMBL/GenBank/DDBJ databases">
        <authorList>
            <person name="Zhang S."/>
            <person name="Liu J."/>
        </authorList>
    </citation>
    <scope>NUCLEOTIDE SEQUENCE [LARGE SCALE GENOMIC DNA]</scope>
</reference>
<dbReference type="PRINTS" id="PR01415">
    <property type="entry name" value="ANKYRIN"/>
</dbReference>
<dbReference type="InterPro" id="IPR002110">
    <property type="entry name" value="Ankyrin_rpt"/>
</dbReference>
<dbReference type="Pfam" id="PF00023">
    <property type="entry name" value="Ank"/>
    <property type="match status" value="1"/>
</dbReference>
<comment type="function">
    <text evidence="1">May be a substrate-recognition component of a SCF-like ECS (Elongin-Cullin-SOCS-box protein) E3 ubiquitin-protein ligase complex which mediates the ubiquitination and subsequent proteasomal degradation of target proteins.</text>
</comment>
<dbReference type="PROSITE" id="PS50297">
    <property type="entry name" value="ANK_REP_REGION"/>
    <property type="match status" value="4"/>
</dbReference>
<comment type="similarity">
    <text evidence="3">Belongs to the ankyrin SOCS box (ASB) family.</text>
</comment>
<keyword evidence="4" id="KW-0677">Repeat</keyword>